<organism evidence="14 15">
    <name type="scientific">Lujinxingia vulgaris</name>
    <dbReference type="NCBI Taxonomy" id="2600176"/>
    <lineage>
        <taxon>Bacteria</taxon>
        <taxon>Deltaproteobacteria</taxon>
        <taxon>Bradymonadales</taxon>
        <taxon>Lujinxingiaceae</taxon>
        <taxon>Lujinxingia</taxon>
    </lineage>
</organism>
<dbReference type="GO" id="GO:0016887">
    <property type="term" value="F:ATP hydrolysis activity"/>
    <property type="evidence" value="ECO:0007669"/>
    <property type="project" value="RHEA"/>
</dbReference>
<evidence type="ECO:0000256" key="8">
    <source>
        <dbReference type="ARBA" id="ARBA00034617"/>
    </source>
</evidence>
<evidence type="ECO:0000313" key="14">
    <source>
        <dbReference type="EMBL" id="TXD35025.1"/>
    </source>
</evidence>
<comment type="catalytic activity">
    <reaction evidence="10">
        <text>ATP + H2O = ADP + phosphate + H(+)</text>
        <dbReference type="Rhea" id="RHEA:13065"/>
        <dbReference type="ChEBI" id="CHEBI:15377"/>
        <dbReference type="ChEBI" id="CHEBI:15378"/>
        <dbReference type="ChEBI" id="CHEBI:30616"/>
        <dbReference type="ChEBI" id="CHEBI:43474"/>
        <dbReference type="ChEBI" id="CHEBI:456216"/>
        <dbReference type="EC" id="5.6.2.4"/>
    </reaction>
</comment>
<keyword evidence="6" id="KW-0238">DNA-binding</keyword>
<proteinExistence type="inferred from homology"/>
<evidence type="ECO:0000256" key="1">
    <source>
        <dbReference type="ARBA" id="ARBA00009922"/>
    </source>
</evidence>
<protein>
    <recommendedName>
        <fullName evidence="9">DNA 3'-5' helicase</fullName>
        <ecNumber evidence="9">5.6.2.4</ecNumber>
    </recommendedName>
</protein>
<dbReference type="PROSITE" id="PS51198">
    <property type="entry name" value="UVRD_HELICASE_ATP_BIND"/>
    <property type="match status" value="1"/>
</dbReference>
<evidence type="ECO:0000256" key="11">
    <source>
        <dbReference type="PROSITE-ProRule" id="PRU00560"/>
    </source>
</evidence>
<evidence type="ECO:0000259" key="13">
    <source>
        <dbReference type="PROSITE" id="PS51217"/>
    </source>
</evidence>
<dbReference type="InterPro" id="IPR000212">
    <property type="entry name" value="DNA_helicase_UvrD/REP"/>
</dbReference>
<dbReference type="GO" id="GO:0043138">
    <property type="term" value="F:3'-5' DNA helicase activity"/>
    <property type="evidence" value="ECO:0007669"/>
    <property type="project" value="UniProtKB-EC"/>
</dbReference>
<gene>
    <name evidence="14" type="ORF">FRC96_11610</name>
</gene>
<dbReference type="PANTHER" id="PTHR11070:SF2">
    <property type="entry name" value="ATP-DEPENDENT DNA HELICASE SRS2"/>
    <property type="match status" value="1"/>
</dbReference>
<dbReference type="GO" id="GO:0005524">
    <property type="term" value="F:ATP binding"/>
    <property type="evidence" value="ECO:0007669"/>
    <property type="project" value="UniProtKB-UniRule"/>
</dbReference>
<comment type="similarity">
    <text evidence="1">Belongs to the helicase family. UvrD subfamily.</text>
</comment>
<dbReference type="GO" id="GO:0003677">
    <property type="term" value="F:DNA binding"/>
    <property type="evidence" value="ECO:0007669"/>
    <property type="project" value="UniProtKB-KW"/>
</dbReference>
<dbReference type="EMBL" id="VOSL01000052">
    <property type="protein sequence ID" value="TXD35025.1"/>
    <property type="molecule type" value="Genomic_DNA"/>
</dbReference>
<keyword evidence="7" id="KW-0413">Isomerase</keyword>
<evidence type="ECO:0000256" key="5">
    <source>
        <dbReference type="ARBA" id="ARBA00022840"/>
    </source>
</evidence>
<dbReference type="Pfam" id="PF00580">
    <property type="entry name" value="UvrD-helicase"/>
    <property type="match status" value="1"/>
</dbReference>
<dbReference type="InterPro" id="IPR014016">
    <property type="entry name" value="UvrD-like_ATP-bd"/>
</dbReference>
<comment type="catalytic activity">
    <reaction evidence="8">
        <text>Couples ATP hydrolysis with the unwinding of duplex DNA by translocating in the 3'-5' direction.</text>
        <dbReference type="EC" id="5.6.2.4"/>
    </reaction>
</comment>
<dbReference type="EC" id="5.6.2.4" evidence="9"/>
<evidence type="ECO:0000256" key="4">
    <source>
        <dbReference type="ARBA" id="ARBA00022806"/>
    </source>
</evidence>
<dbReference type="GO" id="GO:0000725">
    <property type="term" value="P:recombinational repair"/>
    <property type="evidence" value="ECO:0007669"/>
    <property type="project" value="TreeGrafter"/>
</dbReference>
<evidence type="ECO:0000256" key="7">
    <source>
        <dbReference type="ARBA" id="ARBA00023235"/>
    </source>
</evidence>
<dbReference type="CDD" id="cd18807">
    <property type="entry name" value="SF1_C_UvrD"/>
    <property type="match status" value="1"/>
</dbReference>
<dbReference type="SUPFAM" id="SSF52540">
    <property type="entry name" value="P-loop containing nucleoside triphosphate hydrolases"/>
    <property type="match status" value="1"/>
</dbReference>
<evidence type="ECO:0000256" key="10">
    <source>
        <dbReference type="ARBA" id="ARBA00048988"/>
    </source>
</evidence>
<keyword evidence="2 11" id="KW-0547">Nucleotide-binding</keyword>
<dbReference type="GO" id="GO:0005829">
    <property type="term" value="C:cytosol"/>
    <property type="evidence" value="ECO:0007669"/>
    <property type="project" value="TreeGrafter"/>
</dbReference>
<dbReference type="AlphaFoldDB" id="A0A5C6XAF2"/>
<dbReference type="InterPro" id="IPR014017">
    <property type="entry name" value="DNA_helicase_UvrD-like_C"/>
</dbReference>
<sequence length="827" mass="92531">MTMTQDWLQHLNPDQRQAVTHPAGPLLVLAGAGSGKTRVLTHRIAFLIAEQGVAPHQIVAMTFTNKAAQEMRERVDQLLDGQGQAGQVTISTFHSLGARILRRHAPAAGLEWNFSIYDDADQRRLITRILDEAGDERARADVRRLQSYIDACKNRGWTPTQAHENAHDARAEADAELYANYQRALQQAGAVDFGDLILGVLVLFREHPELARQYSRRWQHVLVDEFQDTNPAQYELLDHLTVAHNNLTVVGDDDQAIYRWRGATVANILGFEDANEKAARVKLEQNYRSTSVILEAANDVIARNDRRHAKKLWTERQGGEPIVAFTGADDREEAAYVAETIFDMARQGGDFDDVAIFYRTNAQGRLFEEQLRQWGIPYRIIGGLSFYAREEIKDLLAYLRCALNPRDDVATARVINTPRRGVGKTTLEKLAAATSVPGVESLQGALLLALEDRPAQNDLFAARRPRPSNPTERLLIETVEELSGVSRRGIEDFWTILEATRDDLLHYDELTPVLERLIERISYFEHLERTDSESAEDRTRNVGELLSAIEEFEQDPNSDALIASVQEAMPDDLDDLLTTAPASLRLRAFLDRSALVQSTDGDNGPGQAVTMMTIHGSKGLEFPTVFVAGLEEETFPSLRDPGDSEELAEERRLAYVAITRAEDRLYMTNARRRRVYGQFKDTEPSRFLLDIDPSRLIIDPRSAAKELDYARDRRKRLGAPHGEFPEPQVPSQGAAAYDFNQAPASDDHLAQDTPDWESNFSQSPQEWDVTHTPAGDDKLVGVTVSHTRFGIGEVVSVSGSGDKARLTVDFPAVGQQTVIRKFLKVLG</sequence>
<name>A0A5C6XAF2_9DELT</name>
<dbReference type="InterPro" id="IPR027417">
    <property type="entry name" value="P-loop_NTPase"/>
</dbReference>
<keyword evidence="5 11" id="KW-0067">ATP-binding</keyword>
<dbReference type="OrthoDB" id="9810135at2"/>
<dbReference type="PANTHER" id="PTHR11070">
    <property type="entry name" value="UVRD / RECB / PCRA DNA HELICASE FAMILY MEMBER"/>
    <property type="match status" value="1"/>
</dbReference>
<dbReference type="Pfam" id="PF21196">
    <property type="entry name" value="PcrA_UvrD_tudor"/>
    <property type="match status" value="1"/>
</dbReference>
<dbReference type="Pfam" id="PF13361">
    <property type="entry name" value="UvrD_C"/>
    <property type="match status" value="1"/>
</dbReference>
<comment type="caution">
    <text evidence="14">The sequence shown here is derived from an EMBL/GenBank/DDBJ whole genome shotgun (WGS) entry which is preliminary data.</text>
</comment>
<dbReference type="Proteomes" id="UP000321046">
    <property type="component" value="Unassembled WGS sequence"/>
</dbReference>
<feature type="domain" description="UvrD-like helicase ATP-binding" evidence="12">
    <location>
        <begin position="9"/>
        <end position="290"/>
    </location>
</feature>
<dbReference type="Gene3D" id="1.10.486.10">
    <property type="entry name" value="PCRA, domain 4"/>
    <property type="match status" value="1"/>
</dbReference>
<reference evidence="14 15" key="1">
    <citation type="submission" date="2019-08" db="EMBL/GenBank/DDBJ databases">
        <title>Bradymonadales sp. TMQ2.</title>
        <authorList>
            <person name="Liang Q."/>
        </authorList>
    </citation>
    <scope>NUCLEOTIDE SEQUENCE [LARGE SCALE GENOMIC DNA]</scope>
    <source>
        <strain evidence="14 15">TMQ2</strain>
    </source>
</reference>
<dbReference type="CDD" id="cd17932">
    <property type="entry name" value="DEXQc_UvrD"/>
    <property type="match status" value="1"/>
</dbReference>
<evidence type="ECO:0000256" key="2">
    <source>
        <dbReference type="ARBA" id="ARBA00022741"/>
    </source>
</evidence>
<dbReference type="RefSeq" id="WP_146974661.1">
    <property type="nucleotide sequence ID" value="NZ_VOSL01000052.1"/>
</dbReference>
<feature type="domain" description="UvrD-like helicase C-terminal" evidence="13">
    <location>
        <begin position="291"/>
        <end position="619"/>
    </location>
</feature>
<evidence type="ECO:0000313" key="15">
    <source>
        <dbReference type="Proteomes" id="UP000321046"/>
    </source>
</evidence>
<keyword evidence="4 11" id="KW-0347">Helicase</keyword>
<evidence type="ECO:0000259" key="12">
    <source>
        <dbReference type="PROSITE" id="PS51198"/>
    </source>
</evidence>
<accession>A0A5C6XAF2</accession>
<evidence type="ECO:0000256" key="9">
    <source>
        <dbReference type="ARBA" id="ARBA00034808"/>
    </source>
</evidence>
<evidence type="ECO:0000256" key="6">
    <source>
        <dbReference type="ARBA" id="ARBA00023125"/>
    </source>
</evidence>
<dbReference type="Gene3D" id="3.40.50.300">
    <property type="entry name" value="P-loop containing nucleotide triphosphate hydrolases"/>
    <property type="match status" value="2"/>
</dbReference>
<dbReference type="Gene3D" id="1.10.10.160">
    <property type="match status" value="1"/>
</dbReference>
<evidence type="ECO:0000256" key="3">
    <source>
        <dbReference type="ARBA" id="ARBA00022801"/>
    </source>
</evidence>
<feature type="binding site" evidence="11">
    <location>
        <begin position="30"/>
        <end position="37"/>
    </location>
    <ligand>
        <name>ATP</name>
        <dbReference type="ChEBI" id="CHEBI:30616"/>
    </ligand>
</feature>
<dbReference type="PROSITE" id="PS51217">
    <property type="entry name" value="UVRD_HELICASE_CTER"/>
    <property type="match status" value="1"/>
</dbReference>
<dbReference type="InterPro" id="IPR013986">
    <property type="entry name" value="DExx_box_DNA_helicase_dom_sf"/>
</dbReference>
<keyword evidence="3 11" id="KW-0378">Hydrolase</keyword>